<accession>A0AAV7PUV3</accession>
<reference evidence="1" key="1">
    <citation type="journal article" date="2022" name="bioRxiv">
        <title>Sequencing and chromosome-scale assembly of the giantPleurodeles waltlgenome.</title>
        <authorList>
            <person name="Brown T."/>
            <person name="Elewa A."/>
            <person name="Iarovenko S."/>
            <person name="Subramanian E."/>
            <person name="Araus A.J."/>
            <person name="Petzold A."/>
            <person name="Susuki M."/>
            <person name="Suzuki K.-i.T."/>
            <person name="Hayashi T."/>
            <person name="Toyoda A."/>
            <person name="Oliveira C."/>
            <person name="Osipova E."/>
            <person name="Leigh N.D."/>
            <person name="Simon A."/>
            <person name="Yun M.H."/>
        </authorList>
    </citation>
    <scope>NUCLEOTIDE SEQUENCE</scope>
    <source>
        <strain evidence="1">20211129_DDA</strain>
        <tissue evidence="1">Liver</tissue>
    </source>
</reference>
<gene>
    <name evidence="1" type="ORF">NDU88_007766</name>
</gene>
<keyword evidence="2" id="KW-1185">Reference proteome</keyword>
<comment type="caution">
    <text evidence="1">The sequence shown here is derived from an EMBL/GenBank/DDBJ whole genome shotgun (WGS) entry which is preliminary data.</text>
</comment>
<evidence type="ECO:0000313" key="1">
    <source>
        <dbReference type="EMBL" id="KAJ1129395.1"/>
    </source>
</evidence>
<dbReference type="AlphaFoldDB" id="A0AAV7PUV3"/>
<name>A0AAV7PUV3_PLEWA</name>
<protein>
    <submittedName>
        <fullName evidence="1">Uncharacterized protein</fullName>
    </submittedName>
</protein>
<dbReference type="EMBL" id="JANPWB010000011">
    <property type="protein sequence ID" value="KAJ1129395.1"/>
    <property type="molecule type" value="Genomic_DNA"/>
</dbReference>
<dbReference type="Proteomes" id="UP001066276">
    <property type="component" value="Chromosome 7"/>
</dbReference>
<evidence type="ECO:0000313" key="2">
    <source>
        <dbReference type="Proteomes" id="UP001066276"/>
    </source>
</evidence>
<organism evidence="1 2">
    <name type="scientific">Pleurodeles waltl</name>
    <name type="common">Iberian ribbed newt</name>
    <dbReference type="NCBI Taxonomy" id="8319"/>
    <lineage>
        <taxon>Eukaryota</taxon>
        <taxon>Metazoa</taxon>
        <taxon>Chordata</taxon>
        <taxon>Craniata</taxon>
        <taxon>Vertebrata</taxon>
        <taxon>Euteleostomi</taxon>
        <taxon>Amphibia</taxon>
        <taxon>Batrachia</taxon>
        <taxon>Caudata</taxon>
        <taxon>Salamandroidea</taxon>
        <taxon>Salamandridae</taxon>
        <taxon>Pleurodelinae</taxon>
        <taxon>Pleurodeles</taxon>
    </lineage>
</organism>
<sequence length="101" mass="10925">MCQTIDDHWGTRECPIRAPVVERKIAETGGCAAGAVLGLKVCPRGCRPTSKSWCAKWERRILCRMRCPDSVAGGSSGLRLTGNIAVIPGGRPTQEEAMEKK</sequence>
<proteinExistence type="predicted"/>